<dbReference type="InterPro" id="IPR013216">
    <property type="entry name" value="Methyltransf_11"/>
</dbReference>
<dbReference type="AlphaFoldDB" id="A0A2V2NJQ3"/>
<dbReference type="SUPFAM" id="SSF46785">
    <property type="entry name" value="Winged helix' DNA-binding domain"/>
    <property type="match status" value="1"/>
</dbReference>
<evidence type="ECO:0000259" key="2">
    <source>
        <dbReference type="PROSITE" id="PS50995"/>
    </source>
</evidence>
<dbReference type="InterPro" id="IPR036388">
    <property type="entry name" value="WH-like_DNA-bd_sf"/>
</dbReference>
<dbReference type="Gene3D" id="3.40.50.150">
    <property type="entry name" value="Vaccinia Virus protein VP39"/>
    <property type="match status" value="1"/>
</dbReference>
<dbReference type="RefSeq" id="WP_109939419.1">
    <property type="nucleotide sequence ID" value="NZ_CP176366.1"/>
</dbReference>
<dbReference type="GeneID" id="97611453"/>
<keyword evidence="1" id="KW-0812">Transmembrane</keyword>
<evidence type="ECO:0000313" key="3">
    <source>
        <dbReference type="EMBL" id="PWR75841.1"/>
    </source>
</evidence>
<protein>
    <submittedName>
        <fullName evidence="3">MarR family transcriptional regulator</fullName>
    </submittedName>
</protein>
<keyword evidence="1" id="KW-0472">Membrane</keyword>
<dbReference type="PANTHER" id="PTHR43591">
    <property type="entry name" value="METHYLTRANSFERASE"/>
    <property type="match status" value="1"/>
</dbReference>
<sequence>MDPTSRIRLSLGFVSTAISMIFGMDRGRKTPLSPGSIEVLYSSYFSKVRMGDIAGMLKITPSSATDLVNYLEREGFMRRIQDENNRRSILVVPTEKGEEWILDTEEKMYGFIESGLSRLKPDEQLLFADLCARFSGVHDNFSFLASVKSFKEDRGSVRVPLITRKNGRLLRLEEVVDARYSEKHVVEKKEDNMIFETRVPETCDGIQDEVTVEQYDEMQRGLRDEGHMPIEELVKFSQSGDNALEVGPGPGYLGLEWLKHTKDTNLTGLEISPAMIRMAEKNAKDYHLSDRATYREGNALAMPFSDGTFDLAFSNGSLHEWEDPKKVFSEILRVLKPGGRVSVSDLKRDLSTEIYRFMLETCEGSEIRKGFETSVHAAYVQEELEKMLGDVGFSWLQVITHPYGLVVIGKK</sequence>
<keyword evidence="1" id="KW-1133">Transmembrane helix</keyword>
<evidence type="ECO:0000313" key="4">
    <source>
        <dbReference type="Proteomes" id="UP000245934"/>
    </source>
</evidence>
<dbReference type="InterPro" id="IPR036390">
    <property type="entry name" value="WH_DNA-bd_sf"/>
</dbReference>
<feature type="domain" description="HTH marR-type" evidence="2">
    <location>
        <begin position="1"/>
        <end position="136"/>
    </location>
</feature>
<accession>A0A2V2NJQ3</accession>
<dbReference type="PANTHER" id="PTHR43591:SF24">
    <property type="entry name" value="2-METHOXY-6-POLYPRENYL-1,4-BENZOQUINOL METHYLASE, MITOCHONDRIAL"/>
    <property type="match status" value="1"/>
</dbReference>
<dbReference type="GO" id="GO:0008757">
    <property type="term" value="F:S-adenosylmethionine-dependent methyltransferase activity"/>
    <property type="evidence" value="ECO:0007669"/>
    <property type="project" value="InterPro"/>
</dbReference>
<dbReference type="OrthoDB" id="57427at2157"/>
<dbReference type="Pfam" id="PF01047">
    <property type="entry name" value="MarR"/>
    <property type="match status" value="1"/>
</dbReference>
<feature type="transmembrane region" description="Helical" evidence="1">
    <location>
        <begin position="6"/>
        <end position="24"/>
    </location>
</feature>
<keyword evidence="4" id="KW-1185">Reference proteome</keyword>
<dbReference type="Gene3D" id="1.10.10.10">
    <property type="entry name" value="Winged helix-like DNA-binding domain superfamily/Winged helix DNA-binding domain"/>
    <property type="match status" value="1"/>
</dbReference>
<dbReference type="EMBL" id="QGMZ01000006">
    <property type="protein sequence ID" value="PWR75841.1"/>
    <property type="molecule type" value="Genomic_DNA"/>
</dbReference>
<comment type="caution">
    <text evidence="3">The sequence shown here is derived from an EMBL/GenBank/DDBJ whole genome shotgun (WGS) entry which is preliminary data.</text>
</comment>
<reference evidence="3 4" key="1">
    <citation type="submission" date="2018-05" db="EMBL/GenBank/DDBJ databases">
        <title>Draft genome of Methanospirillum stamsii Pt1.</title>
        <authorList>
            <person name="Dueholm M.S."/>
            <person name="Nielsen P.H."/>
            <person name="Bakmann L.F."/>
            <person name="Otzen D.E."/>
        </authorList>
    </citation>
    <scope>NUCLEOTIDE SEQUENCE [LARGE SCALE GENOMIC DNA]</scope>
    <source>
        <strain evidence="3 4">Pt1</strain>
    </source>
</reference>
<dbReference type="PROSITE" id="PS50995">
    <property type="entry name" value="HTH_MARR_2"/>
    <property type="match status" value="1"/>
</dbReference>
<dbReference type="Proteomes" id="UP000245934">
    <property type="component" value="Unassembled WGS sequence"/>
</dbReference>
<dbReference type="SMART" id="SM00347">
    <property type="entry name" value="HTH_MARR"/>
    <property type="match status" value="1"/>
</dbReference>
<evidence type="ECO:0000256" key="1">
    <source>
        <dbReference type="SAM" id="Phobius"/>
    </source>
</evidence>
<gene>
    <name evidence="3" type="ORF">DLD82_01890</name>
</gene>
<dbReference type="SUPFAM" id="SSF53335">
    <property type="entry name" value="S-adenosyl-L-methionine-dependent methyltransferases"/>
    <property type="match status" value="1"/>
</dbReference>
<dbReference type="Pfam" id="PF08241">
    <property type="entry name" value="Methyltransf_11"/>
    <property type="match status" value="1"/>
</dbReference>
<dbReference type="CDD" id="cd02440">
    <property type="entry name" value="AdoMet_MTases"/>
    <property type="match status" value="1"/>
</dbReference>
<organism evidence="3 4">
    <name type="scientific">Methanospirillum stamsii</name>
    <dbReference type="NCBI Taxonomy" id="1277351"/>
    <lineage>
        <taxon>Archaea</taxon>
        <taxon>Methanobacteriati</taxon>
        <taxon>Methanobacteriota</taxon>
        <taxon>Stenosarchaea group</taxon>
        <taxon>Methanomicrobia</taxon>
        <taxon>Methanomicrobiales</taxon>
        <taxon>Methanospirillaceae</taxon>
        <taxon>Methanospirillum</taxon>
    </lineage>
</organism>
<proteinExistence type="predicted"/>
<dbReference type="InterPro" id="IPR000835">
    <property type="entry name" value="HTH_MarR-typ"/>
</dbReference>
<name>A0A2V2NJQ3_9EURY</name>
<dbReference type="InterPro" id="IPR029063">
    <property type="entry name" value="SAM-dependent_MTases_sf"/>
</dbReference>
<dbReference type="GO" id="GO:0003700">
    <property type="term" value="F:DNA-binding transcription factor activity"/>
    <property type="evidence" value="ECO:0007669"/>
    <property type="project" value="InterPro"/>
</dbReference>